<proteinExistence type="predicted"/>
<name>A0ABS3WBR4_9BACL</name>
<reference evidence="1 2" key="1">
    <citation type="submission" date="2021-03" db="EMBL/GenBank/DDBJ databases">
        <title>Paenibacillus artemisicola MWE-103 whole genome sequence.</title>
        <authorList>
            <person name="Ham Y.J."/>
        </authorList>
    </citation>
    <scope>NUCLEOTIDE SEQUENCE [LARGE SCALE GENOMIC DNA]</scope>
    <source>
        <strain evidence="1 2">MWE-103</strain>
    </source>
</reference>
<accession>A0ABS3WBR4</accession>
<protein>
    <submittedName>
        <fullName evidence="1">Uncharacterized protein</fullName>
    </submittedName>
</protein>
<dbReference type="Proteomes" id="UP000670947">
    <property type="component" value="Unassembled WGS sequence"/>
</dbReference>
<sequence length="83" mass="9348">MSLISASEIVRACQLSIITGLRSLEYASVFSDEIKVVSQVPMDPLYNQASNILKEEASLYLLQKQTLEQTMANVQTRNKKEIK</sequence>
<dbReference type="EMBL" id="JAGGDJ010000012">
    <property type="protein sequence ID" value="MBO7745739.1"/>
    <property type="molecule type" value="Genomic_DNA"/>
</dbReference>
<evidence type="ECO:0000313" key="2">
    <source>
        <dbReference type="Proteomes" id="UP000670947"/>
    </source>
</evidence>
<comment type="caution">
    <text evidence="1">The sequence shown here is derived from an EMBL/GenBank/DDBJ whole genome shotgun (WGS) entry which is preliminary data.</text>
</comment>
<organism evidence="1 2">
    <name type="scientific">Paenibacillus artemisiicola</name>
    <dbReference type="NCBI Taxonomy" id="1172618"/>
    <lineage>
        <taxon>Bacteria</taxon>
        <taxon>Bacillati</taxon>
        <taxon>Bacillota</taxon>
        <taxon>Bacilli</taxon>
        <taxon>Bacillales</taxon>
        <taxon>Paenibacillaceae</taxon>
        <taxon>Paenibacillus</taxon>
    </lineage>
</organism>
<dbReference type="RefSeq" id="WP_208848573.1">
    <property type="nucleotide sequence ID" value="NZ_JAGGDJ010000012.1"/>
</dbReference>
<evidence type="ECO:0000313" key="1">
    <source>
        <dbReference type="EMBL" id="MBO7745739.1"/>
    </source>
</evidence>
<gene>
    <name evidence="1" type="ORF">I8J29_16130</name>
</gene>
<keyword evidence="2" id="KW-1185">Reference proteome</keyword>